<organism evidence="1 2">
    <name type="scientific">Faecalicoccus pleomorphus</name>
    <dbReference type="NCBI Taxonomy" id="1323"/>
    <lineage>
        <taxon>Bacteria</taxon>
        <taxon>Bacillati</taxon>
        <taxon>Bacillota</taxon>
        <taxon>Erysipelotrichia</taxon>
        <taxon>Erysipelotrichales</taxon>
        <taxon>Erysipelotrichaceae</taxon>
        <taxon>Faecalicoccus</taxon>
    </lineage>
</organism>
<dbReference type="SUPFAM" id="SSF56784">
    <property type="entry name" value="HAD-like"/>
    <property type="match status" value="1"/>
</dbReference>
<dbReference type="GO" id="GO:0016787">
    <property type="term" value="F:hydrolase activity"/>
    <property type="evidence" value="ECO:0007669"/>
    <property type="project" value="UniProtKB-KW"/>
</dbReference>
<sequence>MIKAVLFDFDGLLVDTEVISLKIYQEVLSEYGFQFSKEEYSKHYSGKTEVENIQRLINTYHLSLTHQECLNKVLDVEQKLIAQGVELKTGVKPLLQFLKENNFKIALATSSTRERAISILKRHDILHYFDEFVFSEDVNSSKPDPEVFLNACEKLHVSPGKAIVLEDSENGIMAAYNAHIPVICIPDMKKPAKEYLDKALHVYETLNDVIPYLQSFIKEK</sequence>
<dbReference type="GeneID" id="77461074"/>
<dbReference type="SFLD" id="SFLDG01129">
    <property type="entry name" value="C1.5:_HAD__Beta-PGM__Phosphata"/>
    <property type="match status" value="1"/>
</dbReference>
<dbReference type="AlphaFoldDB" id="A0A380LIT4"/>
<reference evidence="1 2" key="1">
    <citation type="submission" date="2018-06" db="EMBL/GenBank/DDBJ databases">
        <authorList>
            <consortium name="Pathogen Informatics"/>
            <person name="Doyle S."/>
        </authorList>
    </citation>
    <scope>NUCLEOTIDE SEQUENCE [LARGE SCALE GENOMIC DNA]</scope>
    <source>
        <strain evidence="1 2">NCTC11087</strain>
    </source>
</reference>
<dbReference type="RefSeq" id="WP_022790474.1">
    <property type="nucleotide sequence ID" value="NZ_UHFX01000003.1"/>
</dbReference>
<dbReference type="PANTHER" id="PTHR18901:SF38">
    <property type="entry name" value="PSEUDOURIDINE-5'-PHOSPHATASE"/>
    <property type="match status" value="1"/>
</dbReference>
<dbReference type="Gene3D" id="1.10.150.240">
    <property type="entry name" value="Putative phosphatase, domain 2"/>
    <property type="match status" value="1"/>
</dbReference>
<dbReference type="EMBL" id="UHFX01000003">
    <property type="protein sequence ID" value="SUO03221.1"/>
    <property type="molecule type" value="Genomic_DNA"/>
</dbReference>
<dbReference type="EC" id="3.1.3.-" evidence="1"/>
<dbReference type="InterPro" id="IPR036412">
    <property type="entry name" value="HAD-like_sf"/>
</dbReference>
<name>A0A380LIT4_9FIRM</name>
<keyword evidence="1" id="KW-0378">Hydrolase</keyword>
<dbReference type="PRINTS" id="PR00413">
    <property type="entry name" value="HADHALOGNASE"/>
</dbReference>
<protein>
    <submittedName>
        <fullName evidence="1">Phosphorylated carbohydrates phosphatase</fullName>
        <ecNumber evidence="1">3.1.3.-</ecNumber>
    </submittedName>
</protein>
<gene>
    <name evidence="1" type="ORF">NCTC11087_00073</name>
</gene>
<keyword evidence="2" id="KW-1185">Reference proteome</keyword>
<accession>A0A380LIT4</accession>
<dbReference type="Proteomes" id="UP000255523">
    <property type="component" value="Unassembled WGS sequence"/>
</dbReference>
<dbReference type="InterPro" id="IPR041492">
    <property type="entry name" value="HAD_2"/>
</dbReference>
<proteinExistence type="predicted"/>
<dbReference type="SFLD" id="SFLDS00003">
    <property type="entry name" value="Haloacid_Dehalogenase"/>
    <property type="match status" value="1"/>
</dbReference>
<dbReference type="InterPro" id="IPR023214">
    <property type="entry name" value="HAD_sf"/>
</dbReference>
<dbReference type="NCBIfam" id="TIGR01509">
    <property type="entry name" value="HAD-SF-IA-v3"/>
    <property type="match status" value="1"/>
</dbReference>
<dbReference type="Pfam" id="PF13419">
    <property type="entry name" value="HAD_2"/>
    <property type="match status" value="1"/>
</dbReference>
<dbReference type="Gene3D" id="3.40.50.1000">
    <property type="entry name" value="HAD superfamily/HAD-like"/>
    <property type="match status" value="1"/>
</dbReference>
<dbReference type="SFLD" id="SFLDG01135">
    <property type="entry name" value="C1.5.6:_HAD__Beta-PGM__Phospha"/>
    <property type="match status" value="1"/>
</dbReference>
<dbReference type="InterPro" id="IPR006439">
    <property type="entry name" value="HAD-SF_hydro_IA"/>
</dbReference>
<evidence type="ECO:0000313" key="2">
    <source>
        <dbReference type="Proteomes" id="UP000255523"/>
    </source>
</evidence>
<dbReference type="PANTHER" id="PTHR18901">
    <property type="entry name" value="2-DEOXYGLUCOSE-6-PHOSPHATE PHOSPHATASE 2"/>
    <property type="match status" value="1"/>
</dbReference>
<dbReference type="InterPro" id="IPR023198">
    <property type="entry name" value="PGP-like_dom2"/>
</dbReference>
<evidence type="ECO:0000313" key="1">
    <source>
        <dbReference type="EMBL" id="SUO03221.1"/>
    </source>
</evidence>
<dbReference type="NCBIfam" id="TIGR01549">
    <property type="entry name" value="HAD-SF-IA-v1"/>
    <property type="match status" value="1"/>
</dbReference>